<dbReference type="GO" id="GO:0042128">
    <property type="term" value="P:nitrate assimilation"/>
    <property type="evidence" value="ECO:0007669"/>
    <property type="project" value="UniProtKB-UniRule"/>
</dbReference>
<keyword evidence="4 10" id="KW-1003">Cell membrane</keyword>
<evidence type="ECO:0000313" key="12">
    <source>
        <dbReference type="EMBL" id="MTV52369.1"/>
    </source>
</evidence>
<evidence type="ECO:0000256" key="7">
    <source>
        <dbReference type="ARBA" id="ARBA00022989"/>
    </source>
</evidence>
<evidence type="ECO:0000256" key="3">
    <source>
        <dbReference type="ARBA" id="ARBA00022448"/>
    </source>
</evidence>
<dbReference type="Proteomes" id="UP000622638">
    <property type="component" value="Unassembled WGS sequence"/>
</dbReference>
<proteinExistence type="inferred from homology"/>
<reference evidence="14" key="2">
    <citation type="journal article" date="2019" name="Int. J. Syst. Evol. Microbiol.">
        <title>The Global Catalogue of Microorganisms (GCM) 10K type strain sequencing project: providing services to taxonomists for standard genome sequencing and annotation.</title>
        <authorList>
            <consortium name="The Broad Institute Genomics Platform"/>
            <consortium name="The Broad Institute Genome Sequencing Center for Infectious Disease"/>
            <person name="Wu L."/>
            <person name="Ma J."/>
        </authorList>
    </citation>
    <scope>NUCLEOTIDE SEQUENCE [LARGE SCALE GENOMIC DNA]</scope>
    <source>
        <strain evidence="14">CGMCC 1.15931</strain>
    </source>
</reference>
<dbReference type="GO" id="GO:0015113">
    <property type="term" value="F:nitrite transmembrane transporter activity"/>
    <property type="evidence" value="ECO:0007669"/>
    <property type="project" value="InterPro"/>
</dbReference>
<reference evidence="11" key="1">
    <citation type="journal article" date="2014" name="Int. J. Syst. Evol. Microbiol.">
        <title>Complete genome of a new Firmicutes species belonging to the dominant human colonic microbiota ('Ruminococcus bicirculans') reveals two chromosomes and a selective capacity to utilize plant glucans.</title>
        <authorList>
            <consortium name="NISC Comparative Sequencing Program"/>
            <person name="Wegmann U."/>
            <person name="Louis P."/>
            <person name="Goesmann A."/>
            <person name="Henrissat B."/>
            <person name="Duncan S.H."/>
            <person name="Flint H.J."/>
        </authorList>
    </citation>
    <scope>NUCLEOTIDE SEQUENCE</scope>
    <source>
        <strain evidence="11">CGMCC 1.15931</strain>
    </source>
</reference>
<dbReference type="Proteomes" id="UP000430634">
    <property type="component" value="Unassembled WGS sequence"/>
</dbReference>
<keyword evidence="3 10" id="KW-0813">Transport</keyword>
<sequence>MSKYLINTWEPELPVFWQRQGRSTANRNLWISIPALSLAFAVWMVWSVVVVNLPVIGFTYSTNQLFWLAAVPGLSGATLRIFYSFMVPIFGGRKWTALSTASLLVPAIGIGLAVQDPATGYPTMLVLALLCGFGGGNFASSMANISFFYPKAQKGYALGMNAGLGNLGVSAVQFIVPLVITTGIFGAIGGAAQVPVTPGHGQAVWLQNAAFIWVPFIVVSTLLAWFGMNDLASAKASFAEQAVIFGRKHNWLMCWLYTGSFGSFIGYSAAFPLLTKTLFPDVDPLRYAFLGPLVGALARVAGGIVADKLGGARVTLWTFAGMIAAVFGVVAFLPQAGSPGSFTGFFWMFMLLFAGTGIGNASTFRMIPIIFMTQHQRAAAGKPKAAQDQAIVDANKESAAVLGFTSAVAAYGAFFIPKSYGTSIALTGRPDAALYCFIAYYATCIAITWWCYARRNAPMPC</sequence>
<feature type="transmembrane region" description="Helical" evidence="10">
    <location>
        <begin position="399"/>
        <end position="420"/>
    </location>
</feature>
<feature type="transmembrane region" description="Helical" evidence="10">
    <location>
        <begin position="204"/>
        <end position="226"/>
    </location>
</feature>
<keyword evidence="6 10" id="KW-0812">Transmembrane</keyword>
<evidence type="ECO:0000256" key="2">
    <source>
        <dbReference type="ARBA" id="ARBA00008432"/>
    </source>
</evidence>
<evidence type="ECO:0000256" key="4">
    <source>
        <dbReference type="ARBA" id="ARBA00022475"/>
    </source>
</evidence>
<dbReference type="InterPro" id="IPR004737">
    <property type="entry name" value="NO3_transporter_NarK/NarU-like"/>
</dbReference>
<dbReference type="CDD" id="cd17341">
    <property type="entry name" value="MFS_NRT2_like"/>
    <property type="match status" value="1"/>
</dbReference>
<dbReference type="FunFam" id="1.20.1250.20:FF:000024">
    <property type="entry name" value="Nitrite extrusion protein NarK"/>
    <property type="match status" value="1"/>
</dbReference>
<dbReference type="GO" id="GO:0005886">
    <property type="term" value="C:plasma membrane"/>
    <property type="evidence" value="ECO:0007669"/>
    <property type="project" value="UniProtKB-SubCell"/>
</dbReference>
<dbReference type="InterPro" id="IPR036259">
    <property type="entry name" value="MFS_trans_sf"/>
</dbReference>
<keyword evidence="9 10" id="KW-0472">Membrane</keyword>
<evidence type="ECO:0000256" key="5">
    <source>
        <dbReference type="ARBA" id="ARBA00022519"/>
    </source>
</evidence>
<feature type="transmembrane region" description="Helical" evidence="10">
    <location>
        <begin position="170"/>
        <end position="192"/>
    </location>
</feature>
<evidence type="ECO:0000256" key="10">
    <source>
        <dbReference type="RuleBase" id="RU366033"/>
    </source>
</evidence>
<dbReference type="EMBL" id="BMKG01000012">
    <property type="protein sequence ID" value="GGC06439.1"/>
    <property type="molecule type" value="Genomic_DNA"/>
</dbReference>
<reference evidence="11" key="4">
    <citation type="submission" date="2024-05" db="EMBL/GenBank/DDBJ databases">
        <authorList>
            <person name="Sun Q."/>
            <person name="Zhou Y."/>
        </authorList>
    </citation>
    <scope>NUCLEOTIDE SEQUENCE</scope>
    <source>
        <strain evidence="11">CGMCC 1.15931</strain>
    </source>
</reference>
<keyword evidence="5" id="KW-0997">Cell inner membrane</keyword>
<evidence type="ECO:0000256" key="1">
    <source>
        <dbReference type="ARBA" id="ARBA00004429"/>
    </source>
</evidence>
<evidence type="ECO:0000313" key="14">
    <source>
        <dbReference type="Proteomes" id="UP000622638"/>
    </source>
</evidence>
<dbReference type="EMBL" id="WNKZ01000011">
    <property type="protein sequence ID" value="MTV52369.1"/>
    <property type="molecule type" value="Genomic_DNA"/>
</dbReference>
<evidence type="ECO:0000313" key="11">
    <source>
        <dbReference type="EMBL" id="GGC06439.1"/>
    </source>
</evidence>
<evidence type="ECO:0000313" key="13">
    <source>
        <dbReference type="Proteomes" id="UP000430634"/>
    </source>
</evidence>
<dbReference type="AlphaFoldDB" id="A0A6I3STN0"/>
<feature type="transmembrane region" description="Helical" evidence="10">
    <location>
        <begin position="432"/>
        <end position="452"/>
    </location>
</feature>
<dbReference type="SUPFAM" id="SSF103473">
    <property type="entry name" value="MFS general substrate transporter"/>
    <property type="match status" value="1"/>
</dbReference>
<dbReference type="NCBIfam" id="TIGR00886">
    <property type="entry name" value="2A0108"/>
    <property type="match status" value="1"/>
</dbReference>
<feature type="transmembrane region" description="Helical" evidence="10">
    <location>
        <begin position="126"/>
        <end position="149"/>
    </location>
</feature>
<protein>
    <recommendedName>
        <fullName evidence="10">Nitrate/nitrite transporter</fullName>
    </recommendedName>
</protein>
<comment type="similarity">
    <text evidence="2 10">Belongs to the major facilitator superfamily. Nitrate/nitrite porter (TC 2.A.1.8) family.</text>
</comment>
<comment type="caution">
    <text evidence="12">The sequence shown here is derived from an EMBL/GenBank/DDBJ whole genome shotgun (WGS) entry which is preliminary data.</text>
</comment>
<dbReference type="GO" id="GO:0015112">
    <property type="term" value="F:nitrate transmembrane transporter activity"/>
    <property type="evidence" value="ECO:0007669"/>
    <property type="project" value="UniProtKB-UniRule"/>
</dbReference>
<feature type="transmembrane region" description="Helical" evidence="10">
    <location>
        <begin position="65"/>
        <end position="83"/>
    </location>
</feature>
<keyword evidence="14" id="KW-1185">Reference proteome</keyword>
<keyword evidence="8 10" id="KW-0534">Nitrate assimilation</keyword>
<feature type="transmembrane region" description="Helical" evidence="10">
    <location>
        <begin position="314"/>
        <end position="333"/>
    </location>
</feature>
<gene>
    <name evidence="11" type="primary">narK</name>
    <name evidence="11" type="ORF">GCM10011572_30220</name>
    <name evidence="12" type="ORF">GM672_06415</name>
</gene>
<evidence type="ECO:0000256" key="8">
    <source>
        <dbReference type="ARBA" id="ARBA00023063"/>
    </source>
</evidence>
<keyword evidence="7 10" id="KW-1133">Transmembrane helix</keyword>
<dbReference type="OrthoDB" id="9771451at2"/>
<evidence type="ECO:0000256" key="9">
    <source>
        <dbReference type="ARBA" id="ARBA00023136"/>
    </source>
</evidence>
<name>A0A6I3STN0_9BURK</name>
<organism evidence="12 13">
    <name type="scientific">Pseudoduganella buxea</name>
    <dbReference type="NCBI Taxonomy" id="1949069"/>
    <lineage>
        <taxon>Bacteria</taxon>
        <taxon>Pseudomonadati</taxon>
        <taxon>Pseudomonadota</taxon>
        <taxon>Betaproteobacteria</taxon>
        <taxon>Burkholderiales</taxon>
        <taxon>Oxalobacteraceae</taxon>
        <taxon>Telluria group</taxon>
        <taxon>Pseudoduganella</taxon>
    </lineage>
</organism>
<feature type="transmembrane region" description="Helical" evidence="10">
    <location>
        <begin position="287"/>
        <end position="307"/>
    </location>
</feature>
<dbReference type="InterPro" id="IPR044772">
    <property type="entry name" value="NO3_transporter"/>
</dbReference>
<dbReference type="RefSeq" id="WP_155469696.1">
    <property type="nucleotide sequence ID" value="NZ_BMKG01000012.1"/>
</dbReference>
<dbReference type="PANTHER" id="PTHR23515">
    <property type="entry name" value="HIGH-AFFINITY NITRATE TRANSPORTER 2.3"/>
    <property type="match status" value="1"/>
</dbReference>
<feature type="transmembrane region" description="Helical" evidence="10">
    <location>
        <begin position="345"/>
        <end position="367"/>
    </location>
</feature>
<feature type="transmembrane region" description="Helical" evidence="10">
    <location>
        <begin position="95"/>
        <end position="114"/>
    </location>
</feature>
<dbReference type="GO" id="GO:0015291">
    <property type="term" value="F:secondary active transmembrane transporter activity"/>
    <property type="evidence" value="ECO:0007669"/>
    <property type="project" value="UniProtKB-ARBA"/>
</dbReference>
<comment type="subcellular location">
    <subcellularLocation>
        <location evidence="1">Cell inner membrane</location>
        <topology evidence="1">Multi-pass membrane protein</topology>
    </subcellularLocation>
    <subcellularLocation>
        <location evidence="10">Cell membrane</location>
        <topology evidence="10">Multi-pass membrane protein</topology>
    </subcellularLocation>
</comment>
<dbReference type="InterPro" id="IPR011701">
    <property type="entry name" value="MFS"/>
</dbReference>
<dbReference type="Gene3D" id="1.20.1250.20">
    <property type="entry name" value="MFS general substrate transporter like domains"/>
    <property type="match status" value="1"/>
</dbReference>
<evidence type="ECO:0000256" key="6">
    <source>
        <dbReference type="ARBA" id="ARBA00022692"/>
    </source>
</evidence>
<accession>A0A6I3STN0</accession>
<feature type="transmembrane region" description="Helical" evidence="10">
    <location>
        <begin position="254"/>
        <end position="275"/>
    </location>
</feature>
<dbReference type="Pfam" id="PF07690">
    <property type="entry name" value="MFS_1"/>
    <property type="match status" value="1"/>
</dbReference>
<feature type="transmembrane region" description="Helical" evidence="10">
    <location>
        <begin position="29"/>
        <end position="53"/>
    </location>
</feature>
<reference evidence="12 13" key="3">
    <citation type="submission" date="2019-11" db="EMBL/GenBank/DDBJ databases">
        <title>Type strains purchased from KCTC, JCM and DSMZ.</title>
        <authorList>
            <person name="Lu H."/>
        </authorList>
    </citation>
    <scope>NUCLEOTIDE SEQUENCE [LARGE SCALE GENOMIC DNA]</scope>
    <source>
        <strain evidence="12 13">KCTC 52429</strain>
    </source>
</reference>